<keyword evidence="4" id="KW-1185">Reference proteome</keyword>
<evidence type="ECO:0000259" key="2">
    <source>
        <dbReference type="Pfam" id="PF01636"/>
    </source>
</evidence>
<feature type="domain" description="Aminoglycoside phosphotransferase" evidence="2">
    <location>
        <begin position="19"/>
        <end position="240"/>
    </location>
</feature>
<dbReference type="InterPro" id="IPR002575">
    <property type="entry name" value="Aminoglycoside_PTrfase"/>
</dbReference>
<protein>
    <recommendedName>
        <fullName evidence="2">Aminoglycoside phosphotransferase domain-containing protein</fullName>
    </recommendedName>
</protein>
<dbReference type="EMBL" id="BMUT01000003">
    <property type="protein sequence ID" value="GGX75025.1"/>
    <property type="molecule type" value="Genomic_DNA"/>
</dbReference>
<feature type="region of interest" description="Disordered" evidence="1">
    <location>
        <begin position="283"/>
        <end position="304"/>
    </location>
</feature>
<dbReference type="InterPro" id="IPR011009">
    <property type="entry name" value="Kinase-like_dom_sf"/>
</dbReference>
<feature type="compositionally biased region" description="Basic and acidic residues" evidence="1">
    <location>
        <begin position="291"/>
        <end position="304"/>
    </location>
</feature>
<proteinExistence type="predicted"/>
<evidence type="ECO:0000313" key="3">
    <source>
        <dbReference type="EMBL" id="GGX75025.1"/>
    </source>
</evidence>
<dbReference type="Gene3D" id="3.90.1200.10">
    <property type="match status" value="1"/>
</dbReference>
<dbReference type="Proteomes" id="UP000659223">
    <property type="component" value="Unassembled WGS sequence"/>
</dbReference>
<name>A0ABQ2Y9X3_9ACTN</name>
<dbReference type="Pfam" id="PF01636">
    <property type="entry name" value="APH"/>
    <property type="match status" value="1"/>
</dbReference>
<reference evidence="4" key="1">
    <citation type="journal article" date="2019" name="Int. J. Syst. Evol. Microbiol.">
        <title>The Global Catalogue of Microorganisms (GCM) 10K type strain sequencing project: providing services to taxonomists for standard genome sequencing and annotation.</title>
        <authorList>
            <consortium name="The Broad Institute Genomics Platform"/>
            <consortium name="The Broad Institute Genome Sequencing Center for Infectious Disease"/>
            <person name="Wu L."/>
            <person name="Ma J."/>
        </authorList>
    </citation>
    <scope>NUCLEOTIDE SEQUENCE [LARGE SCALE GENOMIC DNA]</scope>
    <source>
        <strain evidence="4">JCM 4586</strain>
    </source>
</reference>
<evidence type="ECO:0000313" key="4">
    <source>
        <dbReference type="Proteomes" id="UP000659223"/>
    </source>
</evidence>
<evidence type="ECO:0000256" key="1">
    <source>
        <dbReference type="SAM" id="MobiDB-lite"/>
    </source>
</evidence>
<comment type="caution">
    <text evidence="3">The sequence shown here is derived from an EMBL/GenBank/DDBJ whole genome shotgun (WGS) entry which is preliminary data.</text>
</comment>
<accession>A0ABQ2Y9X3</accession>
<gene>
    <name evidence="3" type="ORF">GCM10010324_20510</name>
</gene>
<dbReference type="SUPFAM" id="SSF56112">
    <property type="entry name" value="Protein kinase-like (PK-like)"/>
    <property type="match status" value="1"/>
</dbReference>
<dbReference type="RefSeq" id="WP_190021324.1">
    <property type="nucleotide sequence ID" value="NZ_BMUT01000003.1"/>
</dbReference>
<organism evidence="3 4">
    <name type="scientific">Streptomyces hiroshimensis</name>
    <dbReference type="NCBI Taxonomy" id="66424"/>
    <lineage>
        <taxon>Bacteria</taxon>
        <taxon>Bacillati</taxon>
        <taxon>Actinomycetota</taxon>
        <taxon>Actinomycetes</taxon>
        <taxon>Kitasatosporales</taxon>
        <taxon>Streptomycetaceae</taxon>
        <taxon>Streptomyces</taxon>
    </lineage>
</organism>
<sequence>MTHPMTILGSLAERWKLDDLTPVGSGLEFSVYSARNKDGRAVALRLAHRRFDSNANDPQVDTRALLVQEYEITRHLTAHGFPVAEPLELHLAEDASSPDVLLSAYVPDDGSDIDSFALGELLARLHRLPPPRRLVPVAAEGVSTRQALVARIRRRWAETGRHVADWPAPPDPALLARHLSGVTETALVHLDVRSANIRRSGGRVNALLDWSNALLGDAILEFGRLTEYARYPENQLDPEALRAGYTTLQREGLPPGTAPAMLACRLDTALMLALVFLSEAPDPTRGPTAADHARELADALTKER</sequence>